<feature type="compositionally biased region" description="Polar residues" evidence="3">
    <location>
        <begin position="278"/>
        <end position="293"/>
    </location>
</feature>
<dbReference type="InterPro" id="IPR042333">
    <property type="entry name" value="LRAD2/Mig-13-like"/>
</dbReference>
<dbReference type="OrthoDB" id="6514358at2759"/>
<evidence type="ECO:0000256" key="1">
    <source>
        <dbReference type="ARBA" id="ARBA00023157"/>
    </source>
</evidence>
<dbReference type="CDD" id="cd00112">
    <property type="entry name" value="LDLa"/>
    <property type="match status" value="1"/>
</dbReference>
<dbReference type="InterPro" id="IPR036055">
    <property type="entry name" value="LDL_receptor-like_sf"/>
</dbReference>
<evidence type="ECO:0000256" key="4">
    <source>
        <dbReference type="SAM" id="Phobius"/>
    </source>
</evidence>
<protein>
    <recommendedName>
        <fullName evidence="7">CUB domain-containing protein</fullName>
    </recommendedName>
</protein>
<keyword evidence="4" id="KW-1133">Transmembrane helix</keyword>
<dbReference type="InterPro" id="IPR002172">
    <property type="entry name" value="LDrepeatLR_classA_rpt"/>
</dbReference>
<accession>A0A9N9RUA6</accession>
<dbReference type="Pfam" id="PF00057">
    <property type="entry name" value="Ldl_recept_a"/>
    <property type="match status" value="1"/>
</dbReference>
<evidence type="ECO:0000256" key="3">
    <source>
        <dbReference type="SAM" id="MobiDB-lite"/>
    </source>
</evidence>
<reference evidence="5" key="2">
    <citation type="submission" date="2022-10" db="EMBL/GenBank/DDBJ databases">
        <authorList>
            <consortium name="ENA_rothamsted_submissions"/>
            <consortium name="culmorum"/>
            <person name="King R."/>
        </authorList>
    </citation>
    <scope>NUCLEOTIDE SEQUENCE</scope>
</reference>
<dbReference type="InterPro" id="IPR035914">
    <property type="entry name" value="Sperma_CUB_dom_sf"/>
</dbReference>
<dbReference type="PANTHER" id="PTHR24652:SF69">
    <property type="entry name" value="CUB DOMAIN-CONTAINING PROTEIN"/>
    <property type="match status" value="1"/>
</dbReference>
<dbReference type="PROSITE" id="PS50068">
    <property type="entry name" value="LDLRA_2"/>
    <property type="match status" value="1"/>
</dbReference>
<feature type="region of interest" description="Disordered" evidence="3">
    <location>
        <begin position="278"/>
        <end position="304"/>
    </location>
</feature>
<feature type="transmembrane region" description="Helical" evidence="4">
    <location>
        <begin position="15"/>
        <end position="38"/>
    </location>
</feature>
<evidence type="ECO:0000313" key="5">
    <source>
        <dbReference type="EMBL" id="CAG9803173.1"/>
    </source>
</evidence>
<reference evidence="5" key="1">
    <citation type="submission" date="2022-01" db="EMBL/GenBank/DDBJ databases">
        <authorList>
            <person name="King R."/>
        </authorList>
    </citation>
    <scope>NUCLEOTIDE SEQUENCE</scope>
</reference>
<gene>
    <name evidence="5" type="ORF">CHIRRI_LOCUS6074</name>
</gene>
<keyword evidence="4" id="KW-0812">Transmembrane</keyword>
<evidence type="ECO:0000256" key="2">
    <source>
        <dbReference type="PROSITE-ProRule" id="PRU00124"/>
    </source>
</evidence>
<dbReference type="SUPFAM" id="SSF49854">
    <property type="entry name" value="Spermadhesin, CUB domain"/>
    <property type="match status" value="1"/>
</dbReference>
<dbReference type="EMBL" id="OU895878">
    <property type="protein sequence ID" value="CAG9803173.1"/>
    <property type="molecule type" value="Genomic_DNA"/>
</dbReference>
<feature type="transmembrane region" description="Helical" evidence="4">
    <location>
        <begin position="219"/>
        <end position="242"/>
    </location>
</feature>
<keyword evidence="6" id="KW-1185">Reference proteome</keyword>
<organism evidence="5 6">
    <name type="scientific">Chironomus riparius</name>
    <dbReference type="NCBI Taxonomy" id="315576"/>
    <lineage>
        <taxon>Eukaryota</taxon>
        <taxon>Metazoa</taxon>
        <taxon>Ecdysozoa</taxon>
        <taxon>Arthropoda</taxon>
        <taxon>Hexapoda</taxon>
        <taxon>Insecta</taxon>
        <taxon>Pterygota</taxon>
        <taxon>Neoptera</taxon>
        <taxon>Endopterygota</taxon>
        <taxon>Diptera</taxon>
        <taxon>Nematocera</taxon>
        <taxon>Chironomoidea</taxon>
        <taxon>Chironomidae</taxon>
        <taxon>Chironominae</taxon>
        <taxon>Chironomus</taxon>
    </lineage>
</organism>
<comment type="caution">
    <text evidence="2">Lacks conserved residue(s) required for the propagation of feature annotation.</text>
</comment>
<evidence type="ECO:0000313" key="6">
    <source>
        <dbReference type="Proteomes" id="UP001153620"/>
    </source>
</evidence>
<dbReference type="PROSITE" id="PS01209">
    <property type="entry name" value="LDLRA_1"/>
    <property type="match status" value="1"/>
</dbReference>
<proteinExistence type="predicted"/>
<name>A0A9N9RUA6_9DIPT</name>
<dbReference type="AlphaFoldDB" id="A0A9N9RUA6"/>
<evidence type="ECO:0008006" key="7">
    <source>
        <dbReference type="Google" id="ProtNLM"/>
    </source>
</evidence>
<keyword evidence="4" id="KW-0472">Membrane</keyword>
<sequence>MSPTSAGGILSWKDWWSSSCKFLFIIFILFISITDVCCELNKNYHINQLCKNTFLRQLYRKVDGATLMSQNERNLDCEITFQTHSILQRFMLRFDTLSLDCNDHLFVYDGGHAAGHPKIDISCRNTKQSVGVLFTNTNHITLKYVTDNWGTDSNGFKLVITAIKDPKHACRDFRCHAKEFCIHPDLLCDGVNHCSDASDESTAANCQNSAEGQIFGVGLTWIVLISVCSMLLIFACLVGVTICICRRNPNNNGNNGNIQNNNGNFNQVPLYQTNIHATNGSKHSTLPRDQTTRLPGENGNGMNGSHTIPRNFNMCFETTQIDGASVNLKSLMGQDLLSSTQNNQTTKDEWFV</sequence>
<dbReference type="InterPro" id="IPR023415">
    <property type="entry name" value="LDLR_class-A_CS"/>
</dbReference>
<dbReference type="SUPFAM" id="SSF57424">
    <property type="entry name" value="LDL receptor-like module"/>
    <property type="match status" value="1"/>
</dbReference>
<dbReference type="Gene3D" id="4.10.400.10">
    <property type="entry name" value="Low-density Lipoprotein Receptor"/>
    <property type="match status" value="1"/>
</dbReference>
<dbReference type="Proteomes" id="UP001153620">
    <property type="component" value="Chromosome 2"/>
</dbReference>
<dbReference type="PANTHER" id="PTHR24652">
    <property type="entry name" value="LOW-DENSITY LIPOPROTEIN RECEPTOR CLASS A DOMAIN-CONTAINING PROTEIN 2"/>
    <property type="match status" value="1"/>
</dbReference>
<keyword evidence="1" id="KW-1015">Disulfide bond</keyword>
<dbReference type="SMART" id="SM00192">
    <property type="entry name" value="LDLa"/>
    <property type="match status" value="1"/>
</dbReference>
<dbReference type="Gene3D" id="2.60.120.290">
    <property type="entry name" value="Spermadhesin, CUB domain"/>
    <property type="match status" value="1"/>
</dbReference>